<accession>A0AAD8QHH6</accession>
<sequence length="194" mass="22194">MPVVLFFHRSFQKTEKDTKWGHEVAIARARRSGPAPPLWCGPRAPDSLFRHLNTPVAKPDTRATIRKVPQTPPPLIPSRGFRDRFSPRLCRRGESSPEGSTSPCPLRIDVENSLLYSSSLLPLVMLENRAIETKEHDEMKKENDALKMENKLLKETIEELSAGKEEEDPQERLMFNSDGEVEPVAEEKKKKRKR</sequence>
<reference evidence="2" key="1">
    <citation type="submission" date="2023-07" db="EMBL/GenBank/DDBJ databases">
        <title>A chromosome-level genome assembly of Lolium multiflorum.</title>
        <authorList>
            <person name="Chen Y."/>
            <person name="Copetti D."/>
            <person name="Kolliker R."/>
            <person name="Studer B."/>
        </authorList>
    </citation>
    <scope>NUCLEOTIDE SEQUENCE</scope>
    <source>
        <strain evidence="2">02402/16</strain>
        <tissue evidence="2">Leaf</tissue>
    </source>
</reference>
<name>A0AAD8QHH6_LOLMU</name>
<protein>
    <submittedName>
        <fullName evidence="2">Uncharacterized protein</fullName>
    </submittedName>
</protein>
<feature type="region of interest" description="Disordered" evidence="1">
    <location>
        <begin position="157"/>
        <end position="194"/>
    </location>
</feature>
<dbReference type="EMBL" id="JAUUTY010000178">
    <property type="protein sequence ID" value="KAK1602821.1"/>
    <property type="molecule type" value="Genomic_DNA"/>
</dbReference>
<gene>
    <name evidence="2" type="ORF">QYE76_000042</name>
</gene>
<dbReference type="AlphaFoldDB" id="A0AAD8QHH6"/>
<evidence type="ECO:0000313" key="3">
    <source>
        <dbReference type="Proteomes" id="UP001231189"/>
    </source>
</evidence>
<evidence type="ECO:0000313" key="2">
    <source>
        <dbReference type="EMBL" id="KAK1602821.1"/>
    </source>
</evidence>
<comment type="caution">
    <text evidence="2">The sequence shown here is derived from an EMBL/GenBank/DDBJ whole genome shotgun (WGS) entry which is preliminary data.</text>
</comment>
<evidence type="ECO:0000256" key="1">
    <source>
        <dbReference type="SAM" id="MobiDB-lite"/>
    </source>
</evidence>
<dbReference type="Proteomes" id="UP001231189">
    <property type="component" value="Unassembled WGS sequence"/>
</dbReference>
<keyword evidence="3" id="KW-1185">Reference proteome</keyword>
<organism evidence="2 3">
    <name type="scientific">Lolium multiflorum</name>
    <name type="common">Italian ryegrass</name>
    <name type="synonym">Lolium perenne subsp. multiflorum</name>
    <dbReference type="NCBI Taxonomy" id="4521"/>
    <lineage>
        <taxon>Eukaryota</taxon>
        <taxon>Viridiplantae</taxon>
        <taxon>Streptophyta</taxon>
        <taxon>Embryophyta</taxon>
        <taxon>Tracheophyta</taxon>
        <taxon>Spermatophyta</taxon>
        <taxon>Magnoliopsida</taxon>
        <taxon>Liliopsida</taxon>
        <taxon>Poales</taxon>
        <taxon>Poaceae</taxon>
        <taxon>BOP clade</taxon>
        <taxon>Pooideae</taxon>
        <taxon>Poodae</taxon>
        <taxon>Poeae</taxon>
        <taxon>Poeae Chloroplast Group 2 (Poeae type)</taxon>
        <taxon>Loliodinae</taxon>
        <taxon>Loliinae</taxon>
        <taxon>Lolium</taxon>
    </lineage>
</organism>
<proteinExistence type="predicted"/>